<keyword evidence="3" id="KW-1185">Reference proteome</keyword>
<evidence type="ECO:0000256" key="1">
    <source>
        <dbReference type="SAM" id="MobiDB-lite"/>
    </source>
</evidence>
<feature type="region of interest" description="Disordered" evidence="1">
    <location>
        <begin position="28"/>
        <end position="76"/>
    </location>
</feature>
<proteinExistence type="predicted"/>
<feature type="compositionally biased region" description="Basic and acidic residues" evidence="1">
    <location>
        <begin position="45"/>
        <end position="67"/>
    </location>
</feature>
<feature type="region of interest" description="Disordered" evidence="1">
    <location>
        <begin position="124"/>
        <end position="289"/>
    </location>
</feature>
<dbReference type="Proteomes" id="UP001286456">
    <property type="component" value="Unassembled WGS sequence"/>
</dbReference>
<sequence>MFIYFRRLRKAKPPAACVKENVSYKQHSYPPAEMHTSPTILPGSKSDHDLSHPHETEQKPEALHKNDTIPTSKETRSQTVTLIDNPKDMSAEAEPFKTNGEYYDHILTNIKRLKQVQKQPAPAEITFVNPPPTPPNTHGHNASTAQARSPRSPKNLQSLRGMPAPENMPYYPRSASSQISPSFSRSPATPMSMSSNASSAPSPDPSLSKKKPEKPESLQLKFSAFDQQSATASSRKLPSTISPAITSPRSSTTTTSKLRVISHPSSATNHPSSATSPLNSAISAPATSARRRSDLQELWSMIPGPRTSLPKRMRFGKAKKEHRKAHSGPIYISGPMLIPEQAGEFGKIWTPDMARQLSGGGIREQLVVRQAVEGSDVPVPSGKFVVRMKDRGLLLLAFLDDVTFNPLVTFISASL</sequence>
<protein>
    <submittedName>
        <fullName evidence="2">Uncharacterized protein</fullName>
    </submittedName>
</protein>
<comment type="caution">
    <text evidence="2">The sequence shown here is derived from an EMBL/GenBank/DDBJ whole genome shotgun (WGS) entry which is preliminary data.</text>
</comment>
<feature type="compositionally biased region" description="Low complexity" evidence="1">
    <location>
        <begin position="172"/>
        <end position="201"/>
    </location>
</feature>
<feature type="compositionally biased region" description="Polar residues" evidence="1">
    <location>
        <begin position="225"/>
        <end position="237"/>
    </location>
</feature>
<dbReference type="AlphaFoldDB" id="A0AAE0M9F8"/>
<reference evidence="2" key="1">
    <citation type="journal article" date="2023" name="Mol. Phylogenet. Evol.">
        <title>Genome-scale phylogeny and comparative genomics of the fungal order Sordariales.</title>
        <authorList>
            <person name="Hensen N."/>
            <person name="Bonometti L."/>
            <person name="Westerberg I."/>
            <person name="Brannstrom I.O."/>
            <person name="Guillou S."/>
            <person name="Cros-Aarteil S."/>
            <person name="Calhoun S."/>
            <person name="Haridas S."/>
            <person name="Kuo A."/>
            <person name="Mondo S."/>
            <person name="Pangilinan J."/>
            <person name="Riley R."/>
            <person name="LaButti K."/>
            <person name="Andreopoulos B."/>
            <person name="Lipzen A."/>
            <person name="Chen C."/>
            <person name="Yan M."/>
            <person name="Daum C."/>
            <person name="Ng V."/>
            <person name="Clum A."/>
            <person name="Steindorff A."/>
            <person name="Ohm R.A."/>
            <person name="Martin F."/>
            <person name="Silar P."/>
            <person name="Natvig D.O."/>
            <person name="Lalanne C."/>
            <person name="Gautier V."/>
            <person name="Ament-Velasquez S.L."/>
            <person name="Kruys A."/>
            <person name="Hutchinson M.I."/>
            <person name="Powell A.J."/>
            <person name="Barry K."/>
            <person name="Miller A.N."/>
            <person name="Grigoriev I.V."/>
            <person name="Debuchy R."/>
            <person name="Gladieux P."/>
            <person name="Hiltunen Thoren M."/>
            <person name="Johannesson H."/>
        </authorList>
    </citation>
    <scope>NUCLEOTIDE SEQUENCE</scope>
    <source>
        <strain evidence="2">SMH4131-1</strain>
    </source>
</reference>
<dbReference type="EMBL" id="JAUEPO010000004">
    <property type="protein sequence ID" value="KAK3323825.1"/>
    <property type="molecule type" value="Genomic_DNA"/>
</dbReference>
<feature type="compositionally biased region" description="Polar residues" evidence="1">
    <location>
        <begin position="263"/>
        <end position="286"/>
    </location>
</feature>
<feature type="compositionally biased region" description="Polar residues" evidence="1">
    <location>
        <begin position="138"/>
        <end position="158"/>
    </location>
</feature>
<evidence type="ECO:0000313" key="2">
    <source>
        <dbReference type="EMBL" id="KAK3323825.1"/>
    </source>
</evidence>
<feature type="compositionally biased region" description="Low complexity" evidence="1">
    <location>
        <begin position="238"/>
        <end position="256"/>
    </location>
</feature>
<name>A0AAE0M9F8_9PEZI</name>
<gene>
    <name evidence="2" type="ORF">B0T19DRAFT_443292</name>
</gene>
<reference evidence="2" key="2">
    <citation type="submission" date="2023-06" db="EMBL/GenBank/DDBJ databases">
        <authorList>
            <consortium name="Lawrence Berkeley National Laboratory"/>
            <person name="Haridas S."/>
            <person name="Hensen N."/>
            <person name="Bonometti L."/>
            <person name="Westerberg I."/>
            <person name="Brannstrom I.O."/>
            <person name="Guillou S."/>
            <person name="Cros-Aarteil S."/>
            <person name="Calhoun S."/>
            <person name="Kuo A."/>
            <person name="Mondo S."/>
            <person name="Pangilinan J."/>
            <person name="Riley R."/>
            <person name="Labutti K."/>
            <person name="Andreopoulos B."/>
            <person name="Lipzen A."/>
            <person name="Chen C."/>
            <person name="Yanf M."/>
            <person name="Daum C."/>
            <person name="Ng V."/>
            <person name="Clum A."/>
            <person name="Steindorff A."/>
            <person name="Ohm R."/>
            <person name="Martin F."/>
            <person name="Silar P."/>
            <person name="Natvig D."/>
            <person name="Lalanne C."/>
            <person name="Gautier V."/>
            <person name="Ament-Velasquez S.L."/>
            <person name="Kruys A."/>
            <person name="Hutchinson M.I."/>
            <person name="Powell A.J."/>
            <person name="Barry K."/>
            <person name="Miller A.N."/>
            <person name="Grigoriev I.V."/>
            <person name="Debuchy R."/>
            <person name="Gladieux P."/>
            <person name="Thoren M.H."/>
            <person name="Johannesson H."/>
        </authorList>
    </citation>
    <scope>NUCLEOTIDE SEQUENCE</scope>
    <source>
        <strain evidence="2">SMH4131-1</strain>
    </source>
</reference>
<evidence type="ECO:0000313" key="3">
    <source>
        <dbReference type="Proteomes" id="UP001286456"/>
    </source>
</evidence>
<accession>A0AAE0M9F8</accession>
<organism evidence="2 3">
    <name type="scientific">Cercophora scortea</name>
    <dbReference type="NCBI Taxonomy" id="314031"/>
    <lineage>
        <taxon>Eukaryota</taxon>
        <taxon>Fungi</taxon>
        <taxon>Dikarya</taxon>
        <taxon>Ascomycota</taxon>
        <taxon>Pezizomycotina</taxon>
        <taxon>Sordariomycetes</taxon>
        <taxon>Sordariomycetidae</taxon>
        <taxon>Sordariales</taxon>
        <taxon>Lasiosphaeriaceae</taxon>
        <taxon>Cercophora</taxon>
    </lineage>
</organism>